<keyword evidence="2" id="KW-1185">Reference proteome</keyword>
<proteinExistence type="predicted"/>
<evidence type="ECO:0000313" key="2">
    <source>
        <dbReference type="Proteomes" id="UP001139150"/>
    </source>
</evidence>
<dbReference type="AlphaFoldDB" id="A0A9X2CUX5"/>
<evidence type="ECO:0000313" key="1">
    <source>
        <dbReference type="EMBL" id="MCL7748781.1"/>
    </source>
</evidence>
<gene>
    <name evidence="1" type="ORF">MF646_16785</name>
</gene>
<dbReference type="RefSeq" id="WP_250097669.1">
    <property type="nucleotide sequence ID" value="NZ_JAKRYL010000019.1"/>
</dbReference>
<accession>A0A9X2CUX5</accession>
<sequence>MKKVKGFLILSVIGIGIVLLVWNASTQTFLVEKEIREIEELSKFDDRNILLPTYAPFKIHEVDYEELYSGGRAIKDNEIVYVDEENLDYLTPKIHYHSYDKPNREMEVFIVKSLDNIIYDEIVEFGDGLKGFYRVHQTRQFFVWEQDSVFIDMVVTTEDEAQLLSVEEIVKIAESFKKLDTGTT</sequence>
<reference evidence="1" key="1">
    <citation type="submission" date="2022-02" db="EMBL/GenBank/DDBJ databases">
        <title>Halalkalibacter sp. nov. isolated from Lonar Lake, India.</title>
        <authorList>
            <person name="Joshi A."/>
            <person name="Thite S."/>
            <person name="Lodha T."/>
        </authorList>
    </citation>
    <scope>NUCLEOTIDE SEQUENCE</scope>
    <source>
        <strain evidence="1">MEB205</strain>
    </source>
</reference>
<comment type="caution">
    <text evidence="1">The sequence shown here is derived from an EMBL/GenBank/DDBJ whole genome shotgun (WGS) entry which is preliminary data.</text>
</comment>
<protein>
    <recommendedName>
        <fullName evidence="3">DUF4367 domain-containing protein</fullName>
    </recommendedName>
</protein>
<organism evidence="1 2">
    <name type="scientific">Halalkalibacter alkaliphilus</name>
    <dbReference type="NCBI Taxonomy" id="2917993"/>
    <lineage>
        <taxon>Bacteria</taxon>
        <taxon>Bacillati</taxon>
        <taxon>Bacillota</taxon>
        <taxon>Bacilli</taxon>
        <taxon>Bacillales</taxon>
        <taxon>Bacillaceae</taxon>
        <taxon>Halalkalibacter</taxon>
    </lineage>
</organism>
<dbReference type="EMBL" id="JAKRYL010000019">
    <property type="protein sequence ID" value="MCL7748781.1"/>
    <property type="molecule type" value="Genomic_DNA"/>
</dbReference>
<evidence type="ECO:0008006" key="3">
    <source>
        <dbReference type="Google" id="ProtNLM"/>
    </source>
</evidence>
<name>A0A9X2CUX5_9BACI</name>
<dbReference type="Proteomes" id="UP001139150">
    <property type="component" value="Unassembled WGS sequence"/>
</dbReference>